<dbReference type="SUPFAM" id="SSF52540">
    <property type="entry name" value="P-loop containing nucleoside triphosphate hydrolases"/>
    <property type="match status" value="1"/>
</dbReference>
<dbReference type="GO" id="GO:0005524">
    <property type="term" value="F:ATP binding"/>
    <property type="evidence" value="ECO:0007669"/>
    <property type="project" value="UniProtKB-KW"/>
</dbReference>
<dbReference type="Proteomes" id="UP000502917">
    <property type="component" value="Segment"/>
</dbReference>
<dbReference type="EMBL" id="JF974306">
    <property type="protein sequence ID" value="AGF91389.1"/>
    <property type="molecule type" value="Genomic_DNA"/>
</dbReference>
<evidence type="ECO:0000256" key="2">
    <source>
        <dbReference type="ARBA" id="ARBA00022840"/>
    </source>
</evidence>
<keyword evidence="2" id="KW-0067">ATP-binding</keyword>
<keyword evidence="1" id="KW-0547">Nucleotide-binding</keyword>
<name>M1PR33_9CAUD</name>
<dbReference type="PANTHER" id="PTHR30473">
    <property type="entry name" value="PROTEIN PHOH"/>
    <property type="match status" value="1"/>
</dbReference>
<dbReference type="Gene3D" id="3.40.50.300">
    <property type="entry name" value="P-loop containing nucleotide triphosphate hydrolases"/>
    <property type="match status" value="1"/>
</dbReference>
<proteinExistence type="predicted"/>
<gene>
    <name evidence="5" type="ORF">CPYG_00094</name>
</gene>
<evidence type="ECO:0000259" key="4">
    <source>
        <dbReference type="Pfam" id="PF02562"/>
    </source>
</evidence>
<evidence type="ECO:0000256" key="1">
    <source>
        <dbReference type="ARBA" id="ARBA00022741"/>
    </source>
</evidence>
<protein>
    <submittedName>
        <fullName evidence="5">PhoH</fullName>
    </submittedName>
</protein>
<feature type="region of interest" description="Disordered" evidence="3">
    <location>
        <begin position="1"/>
        <end position="25"/>
    </location>
</feature>
<organism evidence="5 6">
    <name type="scientific">Cyanophage P-SS1</name>
    <dbReference type="NCBI Taxonomy" id="889957"/>
    <lineage>
        <taxon>Viruses</taxon>
        <taxon>Duplodnaviria</taxon>
        <taxon>Heunggongvirae</taxon>
        <taxon>Uroviricota</taxon>
        <taxon>Caudoviricetes</taxon>
        <taxon>Pantevenvirales</taxon>
        <taxon>Kyanoviridae</taxon>
        <taxon>Ronodorvirus</taxon>
        <taxon>Ronodorvirus ssm4</taxon>
    </lineage>
</organism>
<dbReference type="InterPro" id="IPR003714">
    <property type="entry name" value="PhoH"/>
</dbReference>
<feature type="domain" description="PhoH-like protein" evidence="4">
    <location>
        <begin position="40"/>
        <end position="246"/>
    </location>
</feature>
<reference evidence="5 6" key="1">
    <citation type="submission" date="2010-12" db="EMBL/GenBank/DDBJ databases">
        <title>The Genome Sequence of Cyanophage P-SS1.</title>
        <authorList>
            <consortium name="The Broad Institute Genome Sequencing Platform"/>
            <person name="Henn M.R."/>
            <person name="Sullivan M.S."/>
            <person name="Osburne M.S."/>
            <person name="Levin J."/>
            <person name="Malboeuf C."/>
            <person name="Casali M."/>
            <person name="Russ C."/>
            <person name="Lennon N."/>
            <person name="Chapman S.B."/>
            <person name="Erlich R."/>
            <person name="Young S.K."/>
            <person name="Yandava C."/>
            <person name="Zeng Q."/>
            <person name="Alvarado L."/>
            <person name="Anderson S."/>
            <person name="Berlin A."/>
            <person name="Chen Z."/>
            <person name="Freedman E."/>
            <person name="Gellesch M."/>
            <person name="Goldberg J."/>
            <person name="Green L."/>
            <person name="Griggs A."/>
            <person name="Gujja S."/>
            <person name="Heilman E.R."/>
            <person name="Heiman D."/>
            <person name="Hollinger A."/>
            <person name="Howarth C."/>
            <person name="Larson L."/>
            <person name="Mehta T."/>
            <person name="Pearson M."/>
            <person name="Roberts A."/>
            <person name="Ryan E."/>
            <person name="Saif S."/>
            <person name="Shea T."/>
            <person name="Shenoy N."/>
            <person name="Sisk P."/>
            <person name="Stolte C."/>
            <person name="Sykes S."/>
            <person name="White J."/>
            <person name="Yu Q."/>
            <person name="Coleman M.L."/>
            <person name="Huang K.H."/>
            <person name="Weigele P.R."/>
            <person name="DeFrancesco A.S."/>
            <person name="Kern S.E."/>
            <person name="Thompson L.R."/>
            <person name="Fu R."/>
            <person name="Hombeck B."/>
            <person name="Chisholm S.W."/>
            <person name="Haas B."/>
            <person name="Nusbaum C."/>
            <person name="Birren B."/>
        </authorList>
    </citation>
    <scope>NUCLEOTIDE SEQUENCE [LARGE SCALE GENOMIC DNA]</scope>
    <source>
        <strain evidence="5 6">P-SS1</strain>
    </source>
</reference>
<dbReference type="PANTHER" id="PTHR30473:SF2">
    <property type="entry name" value="PIN DOMAIN-CONTAINING PROTEIN"/>
    <property type="match status" value="1"/>
</dbReference>
<sequence>MPRARKKMNGNGQNGGPIQPMSKKMMKRKKPIDKSYMTPIEPITDNQKLAFEAYANGKNLLLHGAAGTGKTFISLYLALQEVLDESTQYDKIVIVRSLVPTREIGFLPGDHEDKSYLYQIPYKNMVRYMFSMPDDNSFEMLYDNLRSQDTIDFWSTSFIRGVTLDNTIVIVDEFSNLNFHELDSMITRIGEDSKIVFCGDIAQSDLTKDYEKSGISDFIRIINEMKEFSAIEFDIGDIVRSGLVKSYLIAKYNLGFN</sequence>
<accession>M1PR33</accession>
<evidence type="ECO:0000313" key="6">
    <source>
        <dbReference type="Proteomes" id="UP000502917"/>
    </source>
</evidence>
<dbReference type="Pfam" id="PF02562">
    <property type="entry name" value="PhoH"/>
    <property type="match status" value="1"/>
</dbReference>
<dbReference type="InterPro" id="IPR027417">
    <property type="entry name" value="P-loop_NTPase"/>
</dbReference>
<dbReference type="InterPro" id="IPR051451">
    <property type="entry name" value="PhoH2-like"/>
</dbReference>
<evidence type="ECO:0000256" key="3">
    <source>
        <dbReference type="SAM" id="MobiDB-lite"/>
    </source>
</evidence>
<evidence type="ECO:0000313" key="5">
    <source>
        <dbReference type="EMBL" id="AGF91389.1"/>
    </source>
</evidence>